<proteinExistence type="predicted"/>
<protein>
    <submittedName>
        <fullName evidence="2">Uncharacterized protein</fullName>
    </submittedName>
</protein>
<evidence type="ECO:0000313" key="2">
    <source>
        <dbReference type="EMBL" id="MPN60233.1"/>
    </source>
</evidence>
<feature type="compositionally biased region" description="Basic and acidic residues" evidence="1">
    <location>
        <begin position="72"/>
        <end position="97"/>
    </location>
</feature>
<feature type="region of interest" description="Disordered" evidence="1">
    <location>
        <begin position="71"/>
        <end position="97"/>
    </location>
</feature>
<gene>
    <name evidence="2" type="ORF">SDC9_207958</name>
</gene>
<accession>A0A645JKR9</accession>
<sequence>MCRLHTKVEIVSRIVKSCIQGVTELACTMQGYYAGSAGSTAVHHILIRRGTQYETYHPLCLLVPGRSAGGWMHEKNGHNRDGNRPDADAADHGEADS</sequence>
<reference evidence="2" key="1">
    <citation type="submission" date="2019-08" db="EMBL/GenBank/DDBJ databases">
        <authorList>
            <person name="Kucharzyk K."/>
            <person name="Murdoch R.W."/>
            <person name="Higgins S."/>
            <person name="Loffler F."/>
        </authorList>
    </citation>
    <scope>NUCLEOTIDE SEQUENCE</scope>
</reference>
<dbReference type="AlphaFoldDB" id="A0A645JKR9"/>
<dbReference type="EMBL" id="VSSQ01135223">
    <property type="protein sequence ID" value="MPN60233.1"/>
    <property type="molecule type" value="Genomic_DNA"/>
</dbReference>
<organism evidence="2">
    <name type="scientific">bioreactor metagenome</name>
    <dbReference type="NCBI Taxonomy" id="1076179"/>
    <lineage>
        <taxon>unclassified sequences</taxon>
        <taxon>metagenomes</taxon>
        <taxon>ecological metagenomes</taxon>
    </lineage>
</organism>
<comment type="caution">
    <text evidence="2">The sequence shown here is derived from an EMBL/GenBank/DDBJ whole genome shotgun (WGS) entry which is preliminary data.</text>
</comment>
<evidence type="ECO:0000256" key="1">
    <source>
        <dbReference type="SAM" id="MobiDB-lite"/>
    </source>
</evidence>
<name>A0A645JKR9_9ZZZZ</name>